<name>A0A8J3NEF1_9ACTN</name>
<comment type="caution">
    <text evidence="2">The sequence shown here is derived from an EMBL/GenBank/DDBJ whole genome shotgun (WGS) entry which is preliminary data.</text>
</comment>
<sequence length="716" mass="79065">MTHGLPPREPSQSAAGNIGVTVQIAGPNSGNLSITRRPKLPTIPISVKDREAATEPLWAHTLTPMRAANILQANGLAVIAGEQGAGRRTSAIRAMKHHLSVNGSEPSELFYLAQDWDDDEIPDSEILPDPSPGCGYLLDATLRSLPAGHIHSLTAWAERLHSRGSCLLITIRRNDWVGDPNLVVSAESPDAIQVARNHLAFRHGSPDRADWLEPAPQRTRGLFSGGSSPDLAAGSLSDLITRNASPTDAVAIAERIQRVNPDQLRRAVQTAAAREKHSADEIDFALREIRDEIRGWPHFLERVLTESGTRGRDRVMLLAAAYLEGKPLELCIKAANAFSGQKEPGARRVREGRSPRRRMVDVGVDITDDDRAAFDTHPGLAMAAIRMDWHHWADERTATRKWLISITEPGAVAERWAEQIGTRLLELSRTASEDPFMPVIDEWSKLDNVDRTAIVSRLLAQAVNVPRFAAATHKMLLEWAKSSVPSRRAIVGQVCSGSYREIWPHRAFTRLRHLLAYDDESSHNAADTLIVHARASSAGFSHVINTVDAWLDRFPQSPTSARAFLALVDPFHHKAILPSLVKLAETQPQYRDFLIGGWRIALSLPEVTEDAYKTLVDWVNAAHDNRLKQGFIFELLVDVRNAHTPLDAMSRFLYGHPDHEGPALIEARRALTNVRTCNHESCVRADCPVVNRKPEEPSPQPGAVGEEAEPEISTTE</sequence>
<dbReference type="EMBL" id="BOMB01000056">
    <property type="protein sequence ID" value="GID16294.1"/>
    <property type="molecule type" value="Genomic_DNA"/>
</dbReference>
<keyword evidence="3" id="KW-1185">Reference proteome</keyword>
<evidence type="ECO:0000256" key="1">
    <source>
        <dbReference type="SAM" id="MobiDB-lite"/>
    </source>
</evidence>
<reference evidence="2" key="1">
    <citation type="submission" date="2021-01" db="EMBL/GenBank/DDBJ databases">
        <title>Whole genome shotgun sequence of Actinocatenispora rupis NBRC 107355.</title>
        <authorList>
            <person name="Komaki H."/>
            <person name="Tamura T."/>
        </authorList>
    </citation>
    <scope>NUCLEOTIDE SEQUENCE</scope>
    <source>
        <strain evidence="2">NBRC 107355</strain>
    </source>
</reference>
<dbReference type="AlphaFoldDB" id="A0A8J3NEF1"/>
<evidence type="ECO:0000313" key="2">
    <source>
        <dbReference type="EMBL" id="GID16294.1"/>
    </source>
</evidence>
<feature type="region of interest" description="Disordered" evidence="1">
    <location>
        <begin position="690"/>
        <end position="716"/>
    </location>
</feature>
<evidence type="ECO:0000313" key="3">
    <source>
        <dbReference type="Proteomes" id="UP000612808"/>
    </source>
</evidence>
<gene>
    <name evidence="2" type="ORF">Aru02nite_71830</name>
</gene>
<proteinExistence type="predicted"/>
<protein>
    <submittedName>
        <fullName evidence="2">Uncharacterized protein</fullName>
    </submittedName>
</protein>
<organism evidence="2 3">
    <name type="scientific">Actinocatenispora rupis</name>
    <dbReference type="NCBI Taxonomy" id="519421"/>
    <lineage>
        <taxon>Bacteria</taxon>
        <taxon>Bacillati</taxon>
        <taxon>Actinomycetota</taxon>
        <taxon>Actinomycetes</taxon>
        <taxon>Micromonosporales</taxon>
        <taxon>Micromonosporaceae</taxon>
        <taxon>Actinocatenispora</taxon>
    </lineage>
</organism>
<accession>A0A8J3NEF1</accession>
<dbReference type="Proteomes" id="UP000612808">
    <property type="component" value="Unassembled WGS sequence"/>
</dbReference>